<keyword evidence="4" id="KW-1185">Reference proteome</keyword>
<dbReference type="CDD" id="cd05288">
    <property type="entry name" value="PGDH"/>
    <property type="match status" value="1"/>
</dbReference>
<keyword evidence="1" id="KW-0560">Oxidoreductase</keyword>
<dbReference type="Proteomes" id="UP000062973">
    <property type="component" value="Chromosome"/>
</dbReference>
<dbReference type="GO" id="GO:0016628">
    <property type="term" value="F:oxidoreductase activity, acting on the CH-CH group of donors, NAD or NADP as acceptor"/>
    <property type="evidence" value="ECO:0007669"/>
    <property type="project" value="InterPro"/>
</dbReference>
<dbReference type="Pfam" id="PF00107">
    <property type="entry name" value="ADH_zinc_N"/>
    <property type="match status" value="1"/>
</dbReference>
<evidence type="ECO:0000313" key="3">
    <source>
        <dbReference type="EMBL" id="AIJ20502.1"/>
    </source>
</evidence>
<evidence type="ECO:0000259" key="2">
    <source>
        <dbReference type="SMART" id="SM00829"/>
    </source>
</evidence>
<dbReference type="eggNOG" id="COG2130">
    <property type="taxonomic scope" value="Bacteria"/>
</dbReference>
<dbReference type="InterPro" id="IPR011032">
    <property type="entry name" value="GroES-like_sf"/>
</dbReference>
<dbReference type="KEGG" id="amq:AMETH_0410"/>
<feature type="domain" description="Enoyl reductase (ER)" evidence="2">
    <location>
        <begin position="29"/>
        <end position="343"/>
    </location>
</feature>
<protein>
    <submittedName>
        <fullName evidence="3">NADP-dependent oxidoreductase</fullName>
    </submittedName>
</protein>
<dbReference type="HOGENOM" id="CLU_026673_29_2_11"/>
<dbReference type="InterPro" id="IPR041694">
    <property type="entry name" value="ADH_N_2"/>
</dbReference>
<evidence type="ECO:0000256" key="1">
    <source>
        <dbReference type="ARBA" id="ARBA00023002"/>
    </source>
</evidence>
<name>A0A076MRQ9_AMYME</name>
<dbReference type="Pfam" id="PF16884">
    <property type="entry name" value="ADH_N_2"/>
    <property type="match status" value="1"/>
</dbReference>
<gene>
    <name evidence="3" type="ORF">AMETH_0410</name>
</gene>
<dbReference type="Gene3D" id="3.40.50.720">
    <property type="entry name" value="NAD(P)-binding Rossmann-like Domain"/>
    <property type="match status" value="1"/>
</dbReference>
<accession>A0A076MRQ9</accession>
<dbReference type="InterPro" id="IPR020843">
    <property type="entry name" value="ER"/>
</dbReference>
<dbReference type="AlphaFoldDB" id="A0A076MRQ9"/>
<dbReference type="FunFam" id="3.40.50.720:FF:000121">
    <property type="entry name" value="Prostaglandin reductase 2"/>
    <property type="match status" value="1"/>
</dbReference>
<dbReference type="SUPFAM" id="SSF51735">
    <property type="entry name" value="NAD(P)-binding Rossmann-fold domains"/>
    <property type="match status" value="1"/>
</dbReference>
<dbReference type="PANTHER" id="PTHR43205:SF7">
    <property type="entry name" value="PROSTAGLANDIN REDUCTASE 1"/>
    <property type="match status" value="1"/>
</dbReference>
<dbReference type="STRING" id="1068978.AMETH_0410"/>
<reference evidence="3 4" key="1">
    <citation type="submission" date="2014-07" db="EMBL/GenBank/DDBJ databases">
        <title>Whole Genome Sequence of the Amycolatopsis methanolica 239.</title>
        <authorList>
            <person name="Tang B."/>
        </authorList>
    </citation>
    <scope>NUCLEOTIDE SEQUENCE [LARGE SCALE GENOMIC DNA]</scope>
    <source>
        <strain evidence="3 4">239</strain>
    </source>
</reference>
<dbReference type="InterPro" id="IPR013149">
    <property type="entry name" value="ADH-like_C"/>
</dbReference>
<evidence type="ECO:0000313" key="4">
    <source>
        <dbReference type="Proteomes" id="UP000062973"/>
    </source>
</evidence>
<dbReference type="PATRIC" id="fig|1068978.7.peg.434"/>
<dbReference type="PANTHER" id="PTHR43205">
    <property type="entry name" value="PROSTAGLANDIN REDUCTASE"/>
    <property type="match status" value="1"/>
</dbReference>
<dbReference type="InterPro" id="IPR045010">
    <property type="entry name" value="MDR_fam"/>
</dbReference>
<organism evidence="3 4">
    <name type="scientific">Amycolatopsis methanolica 239</name>
    <dbReference type="NCBI Taxonomy" id="1068978"/>
    <lineage>
        <taxon>Bacteria</taxon>
        <taxon>Bacillati</taxon>
        <taxon>Actinomycetota</taxon>
        <taxon>Actinomycetes</taxon>
        <taxon>Pseudonocardiales</taxon>
        <taxon>Pseudonocardiaceae</taxon>
        <taxon>Amycolatopsis</taxon>
        <taxon>Amycolatopsis methanolica group</taxon>
    </lineage>
</organism>
<dbReference type="SUPFAM" id="SSF50129">
    <property type="entry name" value="GroES-like"/>
    <property type="match status" value="1"/>
</dbReference>
<dbReference type="Gene3D" id="3.90.180.10">
    <property type="entry name" value="Medium-chain alcohol dehydrogenases, catalytic domain"/>
    <property type="match status" value="1"/>
</dbReference>
<proteinExistence type="predicted"/>
<dbReference type="InterPro" id="IPR036291">
    <property type="entry name" value="NAD(P)-bd_dom_sf"/>
</dbReference>
<dbReference type="EMBL" id="CP009110">
    <property type="protein sequence ID" value="AIJ20502.1"/>
    <property type="molecule type" value="Genomic_DNA"/>
</dbReference>
<dbReference type="SMART" id="SM00829">
    <property type="entry name" value="PKS_ER"/>
    <property type="match status" value="1"/>
</dbReference>
<sequence>MDTLPTPLERMMSTTAIEIRLASRPHGAPTLANFDVVDVEVPRPGEGEALVRNLEISVDPYMRGRMSSAKSYAPPYEVGKVMLGGAVGEVVESNTDALRPGDLVLHGFGWRSHAVVTPKQAAKIDAGAAPREAYLGVLGMTGLTAYAGLTEIARFQPGDTVFVSGAAGAVGSVVGQLAKLKGAKRVIGSAGSAGKVRHLVEDLGFDAAFNYKDAPVAKQLANAAPEGIDVYFDNVGGEHLEAAIDSANVHARIAVCGMISIYNATEPPAAPRNLAQIIGKRLDIRGFLVSDHYDLQAKFLEEVAPLVRSGEIKYEETIVEGLRNAPQAFLDLLAGANTGKMLVRV</sequence>